<protein>
    <submittedName>
        <fullName evidence="1 2">Uncharacterized protein</fullName>
    </submittedName>
</protein>
<reference evidence="1" key="2">
    <citation type="submission" date="2016-05" db="EMBL/GenBank/DDBJ databases">
        <title>Comparative analysis highlights variable genome content of wheat rusts and divergence of the mating loci.</title>
        <authorList>
            <person name="Cuomo C.A."/>
            <person name="Bakkeren G."/>
            <person name="Szabo L."/>
            <person name="Khalil H."/>
            <person name="Joly D."/>
            <person name="Goldberg J."/>
            <person name="Young S."/>
            <person name="Zeng Q."/>
            <person name="Fellers J."/>
        </authorList>
    </citation>
    <scope>NUCLEOTIDE SEQUENCE [LARGE SCALE GENOMIC DNA]</scope>
    <source>
        <strain evidence="1">1-1 BBBD Race 1</strain>
    </source>
</reference>
<dbReference type="STRING" id="630390.A0A180GMK1"/>
<name>A0A180GMK1_PUCT1</name>
<proteinExistence type="predicted"/>
<dbReference type="EMBL" id="ADAS02000054">
    <property type="protein sequence ID" value="OAV93153.1"/>
    <property type="molecule type" value="Genomic_DNA"/>
</dbReference>
<evidence type="ECO:0000313" key="2">
    <source>
        <dbReference type="EnsemblFungi" id="PTTG_12559-t43_1-p1"/>
    </source>
</evidence>
<evidence type="ECO:0000313" key="1">
    <source>
        <dbReference type="EMBL" id="OAV93153.1"/>
    </source>
</evidence>
<dbReference type="OrthoDB" id="10524451at2759"/>
<sequence length="343" mass="39239">MADSRVESNCQHRLQGDLVVEGFRRLRNNKYPLQLNETPAQSLQKACSTLSLEDEAKFKQGLVDQLQSTLLPLLHRQITALSLSLNRSALRNDPGPNLQLILEIQSELECTMDQVQSHITAVFPESTSSPHSADDHHLESLKSYRLRRLKSLFDDSGVPSDLRYSVIWEIATITNPPPPDLKDDCPQVMMKMLQHKPIIHLARLFIPIFKLCKIFFVKISKRGMNSKRLPLFTKMSSEQIESLANSIGDINCDLIKFFYQLHEADQTPGAAAGEEFVKLATQLKTYFETLKCLMQLHYLPMIPDNNGLQDRTYYSSWFVTWDTHFQLSIHNFKQAAQSLHDTP</sequence>
<gene>
    <name evidence="1" type="ORF">PTTG_12559</name>
</gene>
<dbReference type="AlphaFoldDB" id="A0A180GMK1"/>
<organism evidence="1">
    <name type="scientific">Puccinia triticina (isolate 1-1 / race 1 (BBBD))</name>
    <name type="common">Brown leaf rust fungus</name>
    <dbReference type="NCBI Taxonomy" id="630390"/>
    <lineage>
        <taxon>Eukaryota</taxon>
        <taxon>Fungi</taxon>
        <taxon>Dikarya</taxon>
        <taxon>Basidiomycota</taxon>
        <taxon>Pucciniomycotina</taxon>
        <taxon>Pucciniomycetes</taxon>
        <taxon>Pucciniales</taxon>
        <taxon>Pucciniaceae</taxon>
        <taxon>Puccinia</taxon>
    </lineage>
</organism>
<reference evidence="1" key="1">
    <citation type="submission" date="2009-11" db="EMBL/GenBank/DDBJ databases">
        <authorList>
            <consortium name="The Broad Institute Genome Sequencing Platform"/>
            <person name="Ward D."/>
            <person name="Feldgarden M."/>
            <person name="Earl A."/>
            <person name="Young S.K."/>
            <person name="Zeng Q."/>
            <person name="Koehrsen M."/>
            <person name="Alvarado L."/>
            <person name="Berlin A."/>
            <person name="Bochicchio J."/>
            <person name="Borenstein D."/>
            <person name="Chapman S.B."/>
            <person name="Chen Z."/>
            <person name="Engels R."/>
            <person name="Freedman E."/>
            <person name="Gellesch M."/>
            <person name="Goldberg J."/>
            <person name="Griggs A."/>
            <person name="Gujja S."/>
            <person name="Heilman E."/>
            <person name="Heiman D."/>
            <person name="Hepburn T."/>
            <person name="Howarth C."/>
            <person name="Jen D."/>
            <person name="Larson L."/>
            <person name="Lewis B."/>
            <person name="Mehta T."/>
            <person name="Park D."/>
            <person name="Pearson M."/>
            <person name="Roberts A."/>
            <person name="Saif S."/>
            <person name="Shea T."/>
            <person name="Shenoy N."/>
            <person name="Sisk P."/>
            <person name="Stolte C."/>
            <person name="Sykes S."/>
            <person name="Thomson T."/>
            <person name="Walk T."/>
            <person name="White J."/>
            <person name="Yandava C."/>
            <person name="Izard J."/>
            <person name="Baranova O.V."/>
            <person name="Blanton J.M."/>
            <person name="Tanner A.C."/>
            <person name="Dewhirst F.E."/>
            <person name="Haas B."/>
            <person name="Nusbaum C."/>
            <person name="Birren B."/>
        </authorList>
    </citation>
    <scope>NUCLEOTIDE SEQUENCE [LARGE SCALE GENOMIC DNA]</scope>
    <source>
        <strain evidence="1">1-1 BBBD Race 1</strain>
    </source>
</reference>
<dbReference type="Proteomes" id="UP000005240">
    <property type="component" value="Unassembled WGS sequence"/>
</dbReference>
<accession>A0A180GMK1</accession>
<dbReference type="VEuPathDB" id="FungiDB:PTTG_12559"/>
<dbReference type="PANTHER" id="PTHR33069">
    <property type="entry name" value="CHROMOSOME 7, WHOLE GENOME SHOTGUN SEQUENCE-RELATED"/>
    <property type="match status" value="1"/>
</dbReference>
<dbReference type="EnsemblFungi" id="PTTG_12559-t43_1">
    <property type="protein sequence ID" value="PTTG_12559-t43_1-p1"/>
    <property type="gene ID" value="PTTG_12559"/>
</dbReference>
<keyword evidence="3" id="KW-1185">Reference proteome</keyword>
<evidence type="ECO:0000313" key="3">
    <source>
        <dbReference type="Proteomes" id="UP000005240"/>
    </source>
</evidence>
<reference evidence="2" key="4">
    <citation type="submission" date="2025-05" db="UniProtKB">
        <authorList>
            <consortium name="EnsemblFungi"/>
        </authorList>
    </citation>
    <scope>IDENTIFICATION</scope>
    <source>
        <strain evidence="2">isolate 1-1 / race 1 (BBBD)</strain>
    </source>
</reference>
<dbReference type="PANTHER" id="PTHR33069:SF3">
    <property type="entry name" value="DYNEIN HEAVY CHAIN TAIL DOMAIN-CONTAINING PROTEIN"/>
    <property type="match status" value="1"/>
</dbReference>
<reference evidence="2 3" key="3">
    <citation type="journal article" date="2017" name="G3 (Bethesda)">
        <title>Comparative analysis highlights variable genome content of wheat rusts and divergence of the mating loci.</title>
        <authorList>
            <person name="Cuomo C.A."/>
            <person name="Bakkeren G."/>
            <person name="Khalil H.B."/>
            <person name="Panwar V."/>
            <person name="Joly D."/>
            <person name="Linning R."/>
            <person name="Sakthikumar S."/>
            <person name="Song X."/>
            <person name="Adiconis X."/>
            <person name="Fan L."/>
            <person name="Goldberg J.M."/>
            <person name="Levin J.Z."/>
            <person name="Young S."/>
            <person name="Zeng Q."/>
            <person name="Anikster Y."/>
            <person name="Bruce M."/>
            <person name="Wang M."/>
            <person name="Yin C."/>
            <person name="McCallum B."/>
            <person name="Szabo L.J."/>
            <person name="Hulbert S."/>
            <person name="Chen X."/>
            <person name="Fellers J.P."/>
        </authorList>
    </citation>
    <scope>NUCLEOTIDE SEQUENCE</scope>
    <source>
        <strain evidence="2">isolate 1-1 / race 1 (BBBD)</strain>
        <strain evidence="3">Isolate 1-1 / race 1 (BBBD)</strain>
    </source>
</reference>